<dbReference type="EMBL" id="BSOE01000036">
    <property type="protein sequence ID" value="GLR04420.1"/>
    <property type="molecule type" value="Genomic_DNA"/>
</dbReference>
<dbReference type="RefSeq" id="WP_045401129.1">
    <property type="nucleotide sequence ID" value="NZ_BBLD01000039.1"/>
</dbReference>
<organism evidence="1 2">
    <name type="scientific">Vibrio hyugaensis</name>
    <dbReference type="NCBI Taxonomy" id="1534743"/>
    <lineage>
        <taxon>Bacteria</taxon>
        <taxon>Pseudomonadati</taxon>
        <taxon>Pseudomonadota</taxon>
        <taxon>Gammaproteobacteria</taxon>
        <taxon>Vibrionales</taxon>
        <taxon>Vibrionaceae</taxon>
        <taxon>Vibrio</taxon>
    </lineage>
</organism>
<name>A0ABQ5Y0I2_9VIBR</name>
<gene>
    <name evidence="1" type="ORF">GCM10007906_20080</name>
</gene>
<reference evidence="2" key="1">
    <citation type="journal article" date="2019" name="Int. J. Syst. Evol. Microbiol.">
        <title>The Global Catalogue of Microorganisms (GCM) 10K type strain sequencing project: providing services to taxonomists for standard genome sequencing and annotation.</title>
        <authorList>
            <consortium name="The Broad Institute Genomics Platform"/>
            <consortium name="The Broad Institute Genome Sequencing Center for Infectious Disease"/>
            <person name="Wu L."/>
            <person name="Ma J."/>
        </authorList>
    </citation>
    <scope>NUCLEOTIDE SEQUENCE [LARGE SCALE GENOMIC DNA]</scope>
    <source>
        <strain evidence="2">NBRC 110633</strain>
    </source>
</reference>
<evidence type="ECO:0000313" key="2">
    <source>
        <dbReference type="Proteomes" id="UP001156669"/>
    </source>
</evidence>
<keyword evidence="2" id="KW-1185">Reference proteome</keyword>
<dbReference type="Proteomes" id="UP001156669">
    <property type="component" value="Unassembled WGS sequence"/>
</dbReference>
<sequence>MSSLIFYTDSTQALVATDTLAVDNAGEPFAFVTKAGYIPHLKTIVAGTGAGGFANRWLLDASTQMIVKGIRNLDFHTPNALRKLWCEYKAEHSLPDDFTTTVYQFGVCEESGQIVSYAYRSTSNFESELLQYGTAVKPECSVPTGNLIELIPHMMEEQREIQNAKP</sequence>
<proteinExistence type="predicted"/>
<protein>
    <submittedName>
        <fullName evidence="1">Uncharacterized protein</fullName>
    </submittedName>
</protein>
<accession>A0ABQ5Y0I2</accession>
<comment type="caution">
    <text evidence="1">The sequence shown here is derived from an EMBL/GenBank/DDBJ whole genome shotgun (WGS) entry which is preliminary data.</text>
</comment>
<evidence type="ECO:0000313" key="1">
    <source>
        <dbReference type="EMBL" id="GLR04420.1"/>
    </source>
</evidence>